<keyword evidence="2" id="KW-1185">Reference proteome</keyword>
<name>A0ACC1P1V7_9PEZI</name>
<evidence type="ECO:0000313" key="2">
    <source>
        <dbReference type="Proteomes" id="UP001143856"/>
    </source>
</evidence>
<evidence type="ECO:0000313" key="1">
    <source>
        <dbReference type="EMBL" id="KAJ2985417.1"/>
    </source>
</evidence>
<dbReference type="Proteomes" id="UP001143856">
    <property type="component" value="Unassembled WGS sequence"/>
</dbReference>
<reference evidence="1" key="1">
    <citation type="submission" date="2022-10" db="EMBL/GenBank/DDBJ databases">
        <title>Genome Sequence of Xylaria curta.</title>
        <authorList>
            <person name="Buettner E."/>
        </authorList>
    </citation>
    <scope>NUCLEOTIDE SEQUENCE</scope>
    <source>
        <strain evidence="1">Babe10</strain>
    </source>
</reference>
<dbReference type="EMBL" id="JAPDGR010001108">
    <property type="protein sequence ID" value="KAJ2985417.1"/>
    <property type="molecule type" value="Genomic_DNA"/>
</dbReference>
<sequence length="525" mass="58162">MADRFLLDLKTLEISSWSFESSLSVASVAFVYDVPPPLQHTTQDFLRSLIRSKQLWLLPRGLCRLDIHVKLSKRDIWQGERDGFLGLVADAVCQASLWSQLGLSVKILDVQYHQEESNIPNLYFSIEQTDMSSALLSPPHAHTAHMKGIECILRFESSSKPNPSRKRKGLGESQVALPLGRVTPSKGDPASVYTYHSPDLTDLYENTACLVEAALSLTFGTRKRWRGLKILEPDKAPSLLDLAPGIWNSHYLRFTLNHTKHFAVISNIFASSLNGQSPELRRKAAKLVQGDVTQLSNVSDQTPRPPSTQLISSIQCILWGLVQDTLKPTIGTCSASRNFAPPKAGFNHQDHKIDKDIVGSEGVDQSSFLDSNYYPYGNLSLPSGLGYNHYEISTSYNTDMDLAWPQSSNFTPLPHGDYAPGISEAQGEVGLSSREVDVPGGQFLRPHSRDFSSGLCHTTPGHIRTDYAYEDDNDIYGYAYNRYEYMGQGPVEHGLATATTFPLDGLGEDISDGEVMRESIHGLET</sequence>
<accession>A0ACC1P1V7</accession>
<organism evidence="1 2">
    <name type="scientific">Xylaria curta</name>
    <dbReference type="NCBI Taxonomy" id="42375"/>
    <lineage>
        <taxon>Eukaryota</taxon>
        <taxon>Fungi</taxon>
        <taxon>Dikarya</taxon>
        <taxon>Ascomycota</taxon>
        <taxon>Pezizomycotina</taxon>
        <taxon>Sordariomycetes</taxon>
        <taxon>Xylariomycetidae</taxon>
        <taxon>Xylariales</taxon>
        <taxon>Xylariaceae</taxon>
        <taxon>Xylaria</taxon>
    </lineage>
</organism>
<comment type="caution">
    <text evidence="1">The sequence shown here is derived from an EMBL/GenBank/DDBJ whole genome shotgun (WGS) entry which is preliminary data.</text>
</comment>
<gene>
    <name evidence="1" type="ORF">NUW58_g5540</name>
</gene>
<proteinExistence type="predicted"/>
<protein>
    <submittedName>
        <fullName evidence="1">Uncharacterized protein</fullName>
    </submittedName>
</protein>